<dbReference type="Gene3D" id="3.20.20.370">
    <property type="entry name" value="Glycoside hydrolase/deacetylase"/>
    <property type="match status" value="1"/>
</dbReference>
<evidence type="ECO:0000256" key="1">
    <source>
        <dbReference type="SAM" id="Phobius"/>
    </source>
</evidence>
<dbReference type="InterPro" id="IPR051398">
    <property type="entry name" value="Polysacch_Deacetylase"/>
</dbReference>
<keyword evidence="3" id="KW-1185">Reference proteome</keyword>
<keyword evidence="1" id="KW-1133">Transmembrane helix</keyword>
<reference evidence="2 3" key="1">
    <citation type="submission" date="2014-11" db="EMBL/GenBank/DDBJ databases">
        <title>Genome sequence and analysis of novel Kurthia sp.</title>
        <authorList>
            <person name="Lawson J.N."/>
            <person name="Gonzalez J.E."/>
            <person name="Rinauldi L."/>
            <person name="Xuan Z."/>
            <person name="Firman A."/>
            <person name="Shaddox L."/>
            <person name="Trudeau A."/>
            <person name="Shah S."/>
            <person name="Reiman D."/>
        </authorList>
    </citation>
    <scope>NUCLEOTIDE SEQUENCE [LARGE SCALE GENOMIC DNA]</scope>
    <source>
        <strain evidence="2 3">3B1D</strain>
    </source>
</reference>
<accession>A0A433RQ06</accession>
<dbReference type="EMBL" id="JTFC01000042">
    <property type="protein sequence ID" value="RUS52410.1"/>
    <property type="molecule type" value="Genomic_DNA"/>
</dbReference>
<dbReference type="PANTHER" id="PTHR34216">
    <property type="match status" value="1"/>
</dbReference>
<dbReference type="InterPro" id="IPR011330">
    <property type="entry name" value="Glyco_hydro/deAcase_b/a-brl"/>
</dbReference>
<protein>
    <recommendedName>
        <fullName evidence="4">Polysaccharide deacetylase</fullName>
    </recommendedName>
</protein>
<organism evidence="2 3">
    <name type="scientific">Candidatus Kurthia intestinigallinarum</name>
    <dbReference type="NCBI Taxonomy" id="1562256"/>
    <lineage>
        <taxon>Bacteria</taxon>
        <taxon>Bacillati</taxon>
        <taxon>Bacillota</taxon>
        <taxon>Bacilli</taxon>
        <taxon>Bacillales</taxon>
        <taxon>Caryophanaceae</taxon>
        <taxon>Kurthia</taxon>
    </lineage>
</organism>
<evidence type="ECO:0000313" key="3">
    <source>
        <dbReference type="Proteomes" id="UP000288623"/>
    </source>
</evidence>
<gene>
    <name evidence="2" type="ORF">QI30_16700</name>
</gene>
<keyword evidence="1" id="KW-0472">Membrane</keyword>
<dbReference type="RefSeq" id="WP_126991737.1">
    <property type="nucleotide sequence ID" value="NZ_JTFC01000042.1"/>
</dbReference>
<sequence>MAKNKELNVKAKNRHKVIRTILEVIAIIAAGFFVIKSVFFLYHYEEPKAAANDAKGFVAISYFGVDRSGSTKHIGREQLNKQLSILKEQGFTTISQQQIIDFYNKGTPLPEKALFLSFEDGRTDSSIFSQATLEELNFKATMFTYADNMQSKDNKFLTTKDIQAMVDSGYWEHGTNGNHLSYINAYAPNGDYLGEIAEKNVTDKTKIEYYNHFLMDYLRDEYMIPKETNEEMDIRLTNEYTKMKKLYTQDGGALPKAYAIMHSNAMYNMMDDSVEKVNERNIQHLFSLHFNTNHQSYNDAEQNIYNLNRLQIAPFWSTNHMLLKMKDESDLDIKMVTGNKKLANDWIVEQGYGEFTKQQIILTSEASKEVSATLTKKWPAQSIVEADFNGAIMGTQSMTLSDGVVKAKISLQKNKLLIATENGYKKSQLQKINLPEIDWKNENYAFGKATNYTYLETQQGSRVNSETYPNNIMNDRYVRVQAVKNKLLITVDGKHYEAKLPKELADFALTLSGEHLTSDSEKEQYTDTRYDAFFEDVIVSKNREILYSTRASVAERVRDSTKKQYDNVVDFFIQTF</sequence>
<dbReference type="GO" id="GO:0005975">
    <property type="term" value="P:carbohydrate metabolic process"/>
    <property type="evidence" value="ECO:0007669"/>
    <property type="project" value="InterPro"/>
</dbReference>
<keyword evidence="1" id="KW-0812">Transmembrane</keyword>
<dbReference type="Proteomes" id="UP000288623">
    <property type="component" value="Unassembled WGS sequence"/>
</dbReference>
<dbReference type="SUPFAM" id="SSF88713">
    <property type="entry name" value="Glycoside hydrolase/deacetylase"/>
    <property type="match status" value="1"/>
</dbReference>
<evidence type="ECO:0008006" key="4">
    <source>
        <dbReference type="Google" id="ProtNLM"/>
    </source>
</evidence>
<name>A0A433RQ06_9BACL</name>
<dbReference type="AlphaFoldDB" id="A0A433RQ06"/>
<dbReference type="PANTHER" id="PTHR34216:SF3">
    <property type="entry name" value="POLY-BETA-1,6-N-ACETYL-D-GLUCOSAMINE N-DEACETYLASE"/>
    <property type="match status" value="1"/>
</dbReference>
<dbReference type="OrthoDB" id="5437800at2"/>
<comment type="caution">
    <text evidence="2">The sequence shown here is derived from an EMBL/GenBank/DDBJ whole genome shotgun (WGS) entry which is preliminary data.</text>
</comment>
<feature type="transmembrane region" description="Helical" evidence="1">
    <location>
        <begin position="21"/>
        <end position="42"/>
    </location>
</feature>
<proteinExistence type="predicted"/>
<evidence type="ECO:0000313" key="2">
    <source>
        <dbReference type="EMBL" id="RUS52410.1"/>
    </source>
</evidence>